<feature type="site" description="Contributes to redox potential value" evidence="9">
    <location>
        <position position="40"/>
    </location>
</feature>
<keyword evidence="6 10" id="KW-0676">Redox-active center</keyword>
<dbReference type="PRINTS" id="PR00421">
    <property type="entry name" value="THIOREDOXIN"/>
</dbReference>
<dbReference type="NCBIfam" id="TIGR01068">
    <property type="entry name" value="thioredoxin"/>
    <property type="match status" value="1"/>
</dbReference>
<feature type="domain" description="Thioredoxin" evidence="11">
    <location>
        <begin position="1"/>
        <end position="113"/>
    </location>
</feature>
<evidence type="ECO:0000256" key="7">
    <source>
        <dbReference type="NCBIfam" id="TIGR01068"/>
    </source>
</evidence>
<dbReference type="PROSITE" id="PS00194">
    <property type="entry name" value="THIOREDOXIN_1"/>
    <property type="match status" value="1"/>
</dbReference>
<feature type="disulfide bond" description="Redox-active" evidence="10">
    <location>
        <begin position="38"/>
        <end position="41"/>
    </location>
</feature>
<dbReference type="Gene3D" id="3.40.30.10">
    <property type="entry name" value="Glutaredoxin"/>
    <property type="match status" value="1"/>
</dbReference>
<dbReference type="InterPro" id="IPR013766">
    <property type="entry name" value="Thioredoxin_domain"/>
</dbReference>
<feature type="active site" description="Nucleophile" evidence="9">
    <location>
        <position position="38"/>
    </location>
</feature>
<accession>A0A0L6ZA54</accession>
<keyword evidence="3" id="KW-0813">Transport</keyword>
<protein>
    <recommendedName>
        <fullName evidence="2 7">Thioredoxin</fullName>
    </recommendedName>
</protein>
<keyword evidence="4" id="KW-0249">Electron transport</keyword>
<evidence type="ECO:0000256" key="9">
    <source>
        <dbReference type="PIRSR" id="PIRSR000077-1"/>
    </source>
</evidence>
<organism evidence="12 13">
    <name type="scientific">Clostridium homopropionicum DSM 5847</name>
    <dbReference type="NCBI Taxonomy" id="1121318"/>
    <lineage>
        <taxon>Bacteria</taxon>
        <taxon>Bacillati</taxon>
        <taxon>Bacillota</taxon>
        <taxon>Clostridia</taxon>
        <taxon>Eubacteriales</taxon>
        <taxon>Clostridiaceae</taxon>
        <taxon>Clostridium</taxon>
    </lineage>
</organism>
<dbReference type="GO" id="GO:0005829">
    <property type="term" value="C:cytosol"/>
    <property type="evidence" value="ECO:0007669"/>
    <property type="project" value="TreeGrafter"/>
</dbReference>
<dbReference type="Proteomes" id="UP000037043">
    <property type="component" value="Unassembled WGS sequence"/>
</dbReference>
<keyword evidence="13" id="KW-1185">Reference proteome</keyword>
<dbReference type="PANTHER" id="PTHR45663">
    <property type="entry name" value="GEO12009P1"/>
    <property type="match status" value="1"/>
</dbReference>
<evidence type="ECO:0000256" key="4">
    <source>
        <dbReference type="ARBA" id="ARBA00022982"/>
    </source>
</evidence>
<dbReference type="FunFam" id="3.40.30.10:FF:000001">
    <property type="entry name" value="Thioredoxin"/>
    <property type="match status" value="1"/>
</dbReference>
<comment type="caution">
    <text evidence="12">The sequence shown here is derived from an EMBL/GenBank/DDBJ whole genome shotgun (WGS) entry which is preliminary data.</text>
</comment>
<dbReference type="CDD" id="cd02947">
    <property type="entry name" value="TRX_family"/>
    <property type="match status" value="1"/>
</dbReference>
<dbReference type="PIRSF" id="PIRSF000077">
    <property type="entry name" value="Thioredoxin"/>
    <property type="match status" value="1"/>
</dbReference>
<proteinExistence type="inferred from homology"/>
<gene>
    <name evidence="12" type="primary">trxA_2</name>
    <name evidence="12" type="ORF">CLHOM_19440</name>
</gene>
<evidence type="ECO:0000256" key="1">
    <source>
        <dbReference type="ARBA" id="ARBA00008987"/>
    </source>
</evidence>
<feature type="site" description="Deprotonates C-terminal active site Cys" evidence="9">
    <location>
        <position position="32"/>
    </location>
</feature>
<evidence type="ECO:0000313" key="13">
    <source>
        <dbReference type="Proteomes" id="UP000037043"/>
    </source>
</evidence>
<dbReference type="SUPFAM" id="SSF52833">
    <property type="entry name" value="Thioredoxin-like"/>
    <property type="match status" value="1"/>
</dbReference>
<dbReference type="PROSITE" id="PS51352">
    <property type="entry name" value="THIOREDOXIN_2"/>
    <property type="match status" value="1"/>
</dbReference>
<evidence type="ECO:0000256" key="2">
    <source>
        <dbReference type="ARBA" id="ARBA00020570"/>
    </source>
</evidence>
<evidence type="ECO:0000256" key="6">
    <source>
        <dbReference type="ARBA" id="ARBA00023284"/>
    </source>
</evidence>
<evidence type="ECO:0000256" key="5">
    <source>
        <dbReference type="ARBA" id="ARBA00023157"/>
    </source>
</evidence>
<evidence type="ECO:0000256" key="3">
    <source>
        <dbReference type="ARBA" id="ARBA00022448"/>
    </source>
</evidence>
<evidence type="ECO:0000259" key="11">
    <source>
        <dbReference type="PROSITE" id="PS51352"/>
    </source>
</evidence>
<name>A0A0L6ZA54_9CLOT</name>
<evidence type="ECO:0000256" key="8">
    <source>
        <dbReference type="PIRNR" id="PIRNR000077"/>
    </source>
</evidence>
<dbReference type="STRING" id="36844.SAMN04488501_10248"/>
<dbReference type="GO" id="GO:0015035">
    <property type="term" value="F:protein-disulfide reductase activity"/>
    <property type="evidence" value="ECO:0007669"/>
    <property type="project" value="UniProtKB-UniRule"/>
</dbReference>
<dbReference type="PANTHER" id="PTHR45663:SF11">
    <property type="entry name" value="GEO12009P1"/>
    <property type="match status" value="1"/>
</dbReference>
<sequence length="113" mass="12879">MIVLEGYYMIREIGGSNFIQEVINSETAVLVDFWAPWCGPCRMLGPVIEELSEEVGTKARFFKINVDENPEIAQKYRISSIPNVMVFKDGEVVENLVGFRPKQEFVRALGKHI</sequence>
<reference evidence="13" key="1">
    <citation type="submission" date="2015-08" db="EMBL/GenBank/DDBJ databases">
        <title>Genome sequence of the strict anaerobe Clostridium homopropionicum LuHBu1 (DSM 5847T).</title>
        <authorList>
            <person name="Poehlein A."/>
            <person name="Beck M."/>
            <person name="Schiel-Bengelsdorf B."/>
            <person name="Bengelsdorf F.R."/>
            <person name="Daniel R."/>
            <person name="Duerre P."/>
        </authorList>
    </citation>
    <scope>NUCLEOTIDE SEQUENCE [LARGE SCALE GENOMIC DNA]</scope>
    <source>
        <strain evidence="13">DSM 5847</strain>
    </source>
</reference>
<dbReference type="InterPro" id="IPR005746">
    <property type="entry name" value="Thioredoxin"/>
</dbReference>
<comment type="similarity">
    <text evidence="1 8">Belongs to the thioredoxin family.</text>
</comment>
<evidence type="ECO:0000256" key="10">
    <source>
        <dbReference type="PIRSR" id="PIRSR000077-4"/>
    </source>
</evidence>
<dbReference type="PATRIC" id="fig|1121318.3.peg.1964"/>
<keyword evidence="5 10" id="KW-1015">Disulfide bond</keyword>
<feature type="site" description="Contributes to redox potential value" evidence="9">
    <location>
        <position position="39"/>
    </location>
</feature>
<dbReference type="EMBL" id="LHUR01000022">
    <property type="protein sequence ID" value="KOA19855.1"/>
    <property type="molecule type" value="Genomic_DNA"/>
</dbReference>
<dbReference type="GO" id="GO:0045454">
    <property type="term" value="P:cell redox homeostasis"/>
    <property type="evidence" value="ECO:0007669"/>
    <property type="project" value="TreeGrafter"/>
</dbReference>
<dbReference type="InterPro" id="IPR017937">
    <property type="entry name" value="Thioredoxin_CS"/>
</dbReference>
<evidence type="ECO:0000313" key="12">
    <source>
        <dbReference type="EMBL" id="KOA19855.1"/>
    </source>
</evidence>
<dbReference type="Pfam" id="PF00085">
    <property type="entry name" value="Thioredoxin"/>
    <property type="match status" value="1"/>
</dbReference>
<dbReference type="InterPro" id="IPR036249">
    <property type="entry name" value="Thioredoxin-like_sf"/>
</dbReference>
<feature type="active site" description="Nucleophile" evidence="9">
    <location>
        <position position="41"/>
    </location>
</feature>
<dbReference type="AlphaFoldDB" id="A0A0L6ZA54"/>